<dbReference type="EMBL" id="JANIIK010000048">
    <property type="protein sequence ID" value="KAJ3599282.1"/>
    <property type="molecule type" value="Genomic_DNA"/>
</dbReference>
<comment type="caution">
    <text evidence="3">The sequence shown here is derived from an EMBL/GenBank/DDBJ whole genome shotgun (WGS) entry which is preliminary data.</text>
</comment>
<evidence type="ECO:0000256" key="2">
    <source>
        <dbReference type="SAM" id="Phobius"/>
    </source>
</evidence>
<evidence type="ECO:0000256" key="1">
    <source>
        <dbReference type="SAM" id="MobiDB-lite"/>
    </source>
</evidence>
<dbReference type="AlphaFoldDB" id="A0A9Q0E792"/>
<keyword evidence="2" id="KW-1133">Transmembrane helix</keyword>
<dbReference type="OrthoDB" id="26719at2759"/>
<sequence length="148" mass="15966">MASRQQGFQGCLHSLQLNRVTLDLEERATITRGSGPAARDTAAATARCAATAVWRDRRASPATAARQLTPEPSVTKCLCFAGLIAVVIFVCLSALAIAVRLLHRRTDTHRSQDLKGGPPGEEAPRDFPCNGQADSEDVSFESPKEFFI</sequence>
<keyword evidence="4" id="KW-1185">Reference proteome</keyword>
<dbReference type="Proteomes" id="UP001148018">
    <property type="component" value="Unassembled WGS sequence"/>
</dbReference>
<evidence type="ECO:0000313" key="4">
    <source>
        <dbReference type="Proteomes" id="UP001148018"/>
    </source>
</evidence>
<keyword evidence="2" id="KW-0472">Membrane</keyword>
<gene>
    <name evidence="3" type="ORF">NHX12_033245</name>
</gene>
<feature type="region of interest" description="Disordered" evidence="1">
    <location>
        <begin position="108"/>
        <end position="148"/>
    </location>
</feature>
<accession>A0A9Q0E792</accession>
<protein>
    <submittedName>
        <fullName evidence="3">Uncharacterized protein</fullName>
    </submittedName>
</protein>
<proteinExistence type="predicted"/>
<reference evidence="3" key="1">
    <citation type="submission" date="2022-07" db="EMBL/GenBank/DDBJ databases">
        <title>Chromosome-level genome of Muraenolepis orangiensis.</title>
        <authorList>
            <person name="Kim J."/>
        </authorList>
    </citation>
    <scope>NUCLEOTIDE SEQUENCE</scope>
    <source>
        <strain evidence="3">KU_S4_2022</strain>
        <tissue evidence="3">Muscle</tissue>
    </source>
</reference>
<evidence type="ECO:0000313" key="3">
    <source>
        <dbReference type="EMBL" id="KAJ3599282.1"/>
    </source>
</evidence>
<keyword evidence="2" id="KW-0812">Transmembrane</keyword>
<organism evidence="3 4">
    <name type="scientific">Muraenolepis orangiensis</name>
    <name type="common">Patagonian moray cod</name>
    <dbReference type="NCBI Taxonomy" id="630683"/>
    <lineage>
        <taxon>Eukaryota</taxon>
        <taxon>Metazoa</taxon>
        <taxon>Chordata</taxon>
        <taxon>Craniata</taxon>
        <taxon>Vertebrata</taxon>
        <taxon>Euteleostomi</taxon>
        <taxon>Actinopterygii</taxon>
        <taxon>Neopterygii</taxon>
        <taxon>Teleostei</taxon>
        <taxon>Neoteleostei</taxon>
        <taxon>Acanthomorphata</taxon>
        <taxon>Zeiogadaria</taxon>
        <taxon>Gadariae</taxon>
        <taxon>Gadiformes</taxon>
        <taxon>Muraenolepidoidei</taxon>
        <taxon>Muraenolepididae</taxon>
        <taxon>Muraenolepis</taxon>
    </lineage>
</organism>
<name>A0A9Q0E792_9TELE</name>
<feature type="transmembrane region" description="Helical" evidence="2">
    <location>
        <begin position="80"/>
        <end position="102"/>
    </location>
</feature>